<sequence>MSDTVSDTVSATATTRDPAVPGRPPFRLGPAISGVWRPRFLVVALIGAVLALLALAADVGRGDYPISIVDVLRVLAGGGTDAQRFIVIDLRLPRALTGVLVGAALGLSGAITASIARNALATPDILGITQGASAAAVAVILLGGSGGVIGTVGTQLGLPLAALAGGVATATLIYLLAYRRGIDGYRLVLVGIGVNAVLASVVSYLLVKARVEDAARAQVWMTGSLNGRGWEHVRPVAVALAILVPISLILVFVLGALQYSDDTVRGLGIRLNAARTGLLLCAVALAAVATACAGPIGFVAFVAPQAAIRVTGGSRPPLLASATFGAALVVASDVVARTMLGDLELPVGIVTSAVGAPFLLYLLAVNTRKVRL</sequence>
<evidence type="ECO:0000256" key="7">
    <source>
        <dbReference type="ARBA" id="ARBA00023136"/>
    </source>
</evidence>
<evidence type="ECO:0000256" key="2">
    <source>
        <dbReference type="ARBA" id="ARBA00007935"/>
    </source>
</evidence>
<dbReference type="Gene3D" id="1.10.3470.10">
    <property type="entry name" value="ABC transporter involved in vitamin B12 uptake, BtuC"/>
    <property type="match status" value="1"/>
</dbReference>
<evidence type="ECO:0000256" key="1">
    <source>
        <dbReference type="ARBA" id="ARBA00004651"/>
    </source>
</evidence>
<dbReference type="InterPro" id="IPR000522">
    <property type="entry name" value="ABC_transptr_permease_BtuC"/>
</dbReference>
<comment type="caution">
    <text evidence="10">The sequence shown here is derived from an EMBL/GenBank/DDBJ whole genome shotgun (WGS) entry which is preliminary data.</text>
</comment>
<evidence type="ECO:0000256" key="9">
    <source>
        <dbReference type="SAM" id="Phobius"/>
    </source>
</evidence>
<dbReference type="InterPro" id="IPR037294">
    <property type="entry name" value="ABC_BtuC-like"/>
</dbReference>
<feature type="transmembrane region" description="Helical" evidence="9">
    <location>
        <begin position="236"/>
        <end position="257"/>
    </location>
</feature>
<feature type="compositionally biased region" description="Low complexity" evidence="8">
    <location>
        <begin position="1"/>
        <end position="15"/>
    </location>
</feature>
<evidence type="ECO:0000256" key="8">
    <source>
        <dbReference type="SAM" id="MobiDB-lite"/>
    </source>
</evidence>
<organism evidence="10 11">
    <name type="scientific">Sporichthya brevicatena</name>
    <dbReference type="NCBI Taxonomy" id="171442"/>
    <lineage>
        <taxon>Bacteria</taxon>
        <taxon>Bacillati</taxon>
        <taxon>Actinomycetota</taxon>
        <taxon>Actinomycetes</taxon>
        <taxon>Sporichthyales</taxon>
        <taxon>Sporichthyaceae</taxon>
        <taxon>Sporichthya</taxon>
    </lineage>
</organism>
<feature type="transmembrane region" description="Helical" evidence="9">
    <location>
        <begin position="343"/>
        <end position="364"/>
    </location>
</feature>
<protein>
    <submittedName>
        <fullName evidence="10">Iron chelate uptake ABC transporter family permease subunit</fullName>
    </submittedName>
</protein>
<feature type="transmembrane region" description="Helical" evidence="9">
    <location>
        <begin position="278"/>
        <end position="303"/>
    </location>
</feature>
<dbReference type="CDD" id="cd06550">
    <property type="entry name" value="TM_ABC_iron-siderophores_like"/>
    <property type="match status" value="1"/>
</dbReference>
<dbReference type="EMBL" id="BAAAHE010000015">
    <property type="protein sequence ID" value="GAA0618400.1"/>
    <property type="molecule type" value="Genomic_DNA"/>
</dbReference>
<evidence type="ECO:0000256" key="6">
    <source>
        <dbReference type="ARBA" id="ARBA00022989"/>
    </source>
</evidence>
<dbReference type="Proteomes" id="UP001500957">
    <property type="component" value="Unassembled WGS sequence"/>
</dbReference>
<dbReference type="PANTHER" id="PTHR30472">
    <property type="entry name" value="FERRIC ENTEROBACTIN TRANSPORT SYSTEM PERMEASE PROTEIN"/>
    <property type="match status" value="1"/>
</dbReference>
<keyword evidence="5 9" id="KW-0812">Transmembrane</keyword>
<dbReference type="PANTHER" id="PTHR30472:SF24">
    <property type="entry name" value="FERRIC ENTEROBACTIN TRANSPORT SYSTEM PERMEASE PROTEIN FEPG"/>
    <property type="match status" value="1"/>
</dbReference>
<proteinExistence type="inferred from homology"/>
<keyword evidence="4" id="KW-1003">Cell membrane</keyword>
<evidence type="ECO:0000313" key="10">
    <source>
        <dbReference type="EMBL" id="GAA0618400.1"/>
    </source>
</evidence>
<comment type="subcellular location">
    <subcellularLocation>
        <location evidence="1">Cell membrane</location>
        <topology evidence="1">Multi-pass membrane protein</topology>
    </subcellularLocation>
</comment>
<evidence type="ECO:0000256" key="4">
    <source>
        <dbReference type="ARBA" id="ARBA00022475"/>
    </source>
</evidence>
<comment type="similarity">
    <text evidence="2">Belongs to the binding-protein-dependent transport system permease family. FecCD subfamily.</text>
</comment>
<dbReference type="SUPFAM" id="SSF81345">
    <property type="entry name" value="ABC transporter involved in vitamin B12 uptake, BtuC"/>
    <property type="match status" value="1"/>
</dbReference>
<feature type="region of interest" description="Disordered" evidence="8">
    <location>
        <begin position="1"/>
        <end position="22"/>
    </location>
</feature>
<keyword evidence="6 9" id="KW-1133">Transmembrane helix</keyword>
<keyword evidence="3" id="KW-0813">Transport</keyword>
<accession>A0ABP3RVT3</accession>
<evidence type="ECO:0000256" key="5">
    <source>
        <dbReference type="ARBA" id="ARBA00022692"/>
    </source>
</evidence>
<feature type="transmembrane region" description="Helical" evidence="9">
    <location>
        <begin position="128"/>
        <end position="150"/>
    </location>
</feature>
<reference evidence="11" key="1">
    <citation type="journal article" date="2019" name="Int. J. Syst. Evol. Microbiol.">
        <title>The Global Catalogue of Microorganisms (GCM) 10K type strain sequencing project: providing services to taxonomists for standard genome sequencing and annotation.</title>
        <authorList>
            <consortium name="The Broad Institute Genomics Platform"/>
            <consortium name="The Broad Institute Genome Sequencing Center for Infectious Disease"/>
            <person name="Wu L."/>
            <person name="Ma J."/>
        </authorList>
    </citation>
    <scope>NUCLEOTIDE SEQUENCE [LARGE SCALE GENOMIC DNA]</scope>
    <source>
        <strain evidence="11">JCM 10671</strain>
    </source>
</reference>
<feature type="transmembrane region" description="Helical" evidence="9">
    <location>
        <begin position="156"/>
        <end position="175"/>
    </location>
</feature>
<keyword evidence="7 9" id="KW-0472">Membrane</keyword>
<gene>
    <name evidence="10" type="ORF">GCM10009547_20900</name>
</gene>
<feature type="transmembrane region" description="Helical" evidence="9">
    <location>
        <begin position="40"/>
        <end position="57"/>
    </location>
</feature>
<keyword evidence="11" id="KW-1185">Reference proteome</keyword>
<evidence type="ECO:0000256" key="3">
    <source>
        <dbReference type="ARBA" id="ARBA00022448"/>
    </source>
</evidence>
<evidence type="ECO:0000313" key="11">
    <source>
        <dbReference type="Proteomes" id="UP001500957"/>
    </source>
</evidence>
<dbReference type="Pfam" id="PF01032">
    <property type="entry name" value="FecCD"/>
    <property type="match status" value="1"/>
</dbReference>
<name>A0ABP3RVT3_9ACTN</name>
<feature type="transmembrane region" description="Helical" evidence="9">
    <location>
        <begin position="95"/>
        <end position="116"/>
    </location>
</feature>
<feature type="transmembrane region" description="Helical" evidence="9">
    <location>
        <begin position="187"/>
        <end position="207"/>
    </location>
</feature>